<name>A0ABW4LDS4_9MICO</name>
<accession>A0ABW4LDS4</accession>
<reference evidence="3" key="1">
    <citation type="journal article" date="2019" name="Int. J. Syst. Evol. Microbiol.">
        <title>The Global Catalogue of Microorganisms (GCM) 10K type strain sequencing project: providing services to taxonomists for standard genome sequencing and annotation.</title>
        <authorList>
            <consortium name="The Broad Institute Genomics Platform"/>
            <consortium name="The Broad Institute Genome Sequencing Center for Infectious Disease"/>
            <person name="Wu L."/>
            <person name="Ma J."/>
        </authorList>
    </citation>
    <scope>NUCLEOTIDE SEQUENCE [LARGE SCALE GENOMIC DNA]</scope>
    <source>
        <strain evidence="3">CGMCC 1.12471</strain>
    </source>
</reference>
<feature type="transmembrane region" description="Helical" evidence="1">
    <location>
        <begin position="156"/>
        <end position="174"/>
    </location>
</feature>
<dbReference type="EMBL" id="JBHUEA010000008">
    <property type="protein sequence ID" value="MFD1721328.1"/>
    <property type="molecule type" value="Genomic_DNA"/>
</dbReference>
<keyword evidence="1" id="KW-0472">Membrane</keyword>
<sequence length="202" mass="20490">MSRSAGVGVALVGLVLGVVALAVLPALPLPVAADLGGLGPVLRVPLAEIAGRLALLIPALLTAVGLLLPLRDDRLARLLPVGLGAPIAVFLVAQLNGVRDLGALVLTYAATAAVVLVRSLPGRRPWSFAAMLGIVPWGVIAFHQVGATIAGGDVRLGVRVLTVLVLAASIAEFVRDRGVDLRRVPVLVALPPALLAAGSLLV</sequence>
<feature type="transmembrane region" description="Helical" evidence="1">
    <location>
        <begin position="75"/>
        <end position="95"/>
    </location>
</feature>
<evidence type="ECO:0000313" key="3">
    <source>
        <dbReference type="Proteomes" id="UP001597347"/>
    </source>
</evidence>
<keyword evidence="3" id="KW-1185">Reference proteome</keyword>
<feature type="transmembrane region" description="Helical" evidence="1">
    <location>
        <begin position="128"/>
        <end position="150"/>
    </location>
</feature>
<dbReference type="RefSeq" id="WP_377933461.1">
    <property type="nucleotide sequence ID" value="NZ_JBHUEA010000008.1"/>
</dbReference>
<evidence type="ECO:0000313" key="2">
    <source>
        <dbReference type="EMBL" id="MFD1721328.1"/>
    </source>
</evidence>
<organism evidence="2 3">
    <name type="scientific">Amnibacterium endophyticum</name>
    <dbReference type="NCBI Taxonomy" id="2109337"/>
    <lineage>
        <taxon>Bacteria</taxon>
        <taxon>Bacillati</taxon>
        <taxon>Actinomycetota</taxon>
        <taxon>Actinomycetes</taxon>
        <taxon>Micrococcales</taxon>
        <taxon>Microbacteriaceae</taxon>
        <taxon>Amnibacterium</taxon>
    </lineage>
</organism>
<dbReference type="Proteomes" id="UP001597347">
    <property type="component" value="Unassembled WGS sequence"/>
</dbReference>
<keyword evidence="1" id="KW-0812">Transmembrane</keyword>
<keyword evidence="1" id="KW-1133">Transmembrane helix</keyword>
<feature type="transmembrane region" description="Helical" evidence="1">
    <location>
        <begin position="101"/>
        <end position="121"/>
    </location>
</feature>
<evidence type="ECO:0000256" key="1">
    <source>
        <dbReference type="SAM" id="Phobius"/>
    </source>
</evidence>
<comment type="caution">
    <text evidence="2">The sequence shown here is derived from an EMBL/GenBank/DDBJ whole genome shotgun (WGS) entry which is preliminary data.</text>
</comment>
<gene>
    <name evidence="2" type="ORF">ACFSBI_07175</name>
</gene>
<feature type="transmembrane region" description="Helical" evidence="1">
    <location>
        <begin position="49"/>
        <end position="68"/>
    </location>
</feature>
<protein>
    <submittedName>
        <fullName evidence="2">Uncharacterized protein</fullName>
    </submittedName>
</protein>
<proteinExistence type="predicted"/>